<gene>
    <name evidence="2" type="ORF">PGT21_031238</name>
</gene>
<evidence type="ECO:0000313" key="3">
    <source>
        <dbReference type="Proteomes" id="UP000324748"/>
    </source>
</evidence>
<keyword evidence="3" id="KW-1185">Reference proteome</keyword>
<organism evidence="2 3">
    <name type="scientific">Puccinia graminis f. sp. tritici</name>
    <dbReference type="NCBI Taxonomy" id="56615"/>
    <lineage>
        <taxon>Eukaryota</taxon>
        <taxon>Fungi</taxon>
        <taxon>Dikarya</taxon>
        <taxon>Basidiomycota</taxon>
        <taxon>Pucciniomycotina</taxon>
        <taxon>Pucciniomycetes</taxon>
        <taxon>Pucciniales</taxon>
        <taxon>Pucciniaceae</taxon>
        <taxon>Puccinia</taxon>
    </lineage>
</organism>
<feature type="region of interest" description="Disordered" evidence="1">
    <location>
        <begin position="1"/>
        <end position="32"/>
    </location>
</feature>
<name>A0A5B0QCB4_PUCGR</name>
<evidence type="ECO:0000313" key="2">
    <source>
        <dbReference type="EMBL" id="KAA1110765.1"/>
    </source>
</evidence>
<reference evidence="2 3" key="1">
    <citation type="submission" date="2019-05" db="EMBL/GenBank/DDBJ databases">
        <title>Emergence of the Ug99 lineage of the wheat stem rust pathogen through somatic hybridization.</title>
        <authorList>
            <person name="Li F."/>
            <person name="Upadhyaya N.M."/>
            <person name="Sperschneider J."/>
            <person name="Matny O."/>
            <person name="Nguyen-Phuc H."/>
            <person name="Mago R."/>
            <person name="Raley C."/>
            <person name="Miller M.E."/>
            <person name="Silverstein K.A.T."/>
            <person name="Henningsen E."/>
            <person name="Hirsch C.D."/>
            <person name="Visser B."/>
            <person name="Pretorius Z.A."/>
            <person name="Steffenson B.J."/>
            <person name="Schwessinger B."/>
            <person name="Dodds P.N."/>
            <person name="Figueroa M."/>
        </authorList>
    </citation>
    <scope>NUCLEOTIDE SEQUENCE [LARGE SCALE GENOMIC DNA]</scope>
    <source>
        <strain evidence="2">21-0</strain>
    </source>
</reference>
<comment type="caution">
    <text evidence="2">The sequence shown here is derived from an EMBL/GenBank/DDBJ whole genome shotgun (WGS) entry which is preliminary data.</text>
</comment>
<evidence type="ECO:0000256" key="1">
    <source>
        <dbReference type="SAM" id="MobiDB-lite"/>
    </source>
</evidence>
<dbReference type="Proteomes" id="UP000324748">
    <property type="component" value="Unassembled WGS sequence"/>
</dbReference>
<accession>A0A5B0QCB4</accession>
<proteinExistence type="predicted"/>
<dbReference type="EMBL" id="VSWC01000027">
    <property type="protein sequence ID" value="KAA1110765.1"/>
    <property type="molecule type" value="Genomic_DNA"/>
</dbReference>
<protein>
    <submittedName>
        <fullName evidence="2">Uncharacterized protein</fullName>
    </submittedName>
</protein>
<sequence>MHDDSVKGASLPAADRERTEPRGASYYRNRRSLLPNRAVHVPAKPLLMQLKQSSTADFEISST</sequence>
<dbReference type="AlphaFoldDB" id="A0A5B0QCB4"/>